<keyword evidence="15 16" id="KW-0464">Manganese</keyword>
<dbReference type="CDD" id="cd02510">
    <property type="entry name" value="pp-GalNAc-T"/>
    <property type="match status" value="1"/>
</dbReference>
<dbReference type="OrthoDB" id="330637at2759"/>
<evidence type="ECO:0000256" key="8">
    <source>
        <dbReference type="ARBA" id="ARBA00022723"/>
    </source>
</evidence>
<dbReference type="EMBL" id="CAACVG010009151">
    <property type="protein sequence ID" value="VEN52264.1"/>
    <property type="molecule type" value="Genomic_DNA"/>
</dbReference>
<dbReference type="InterPro" id="IPR001173">
    <property type="entry name" value="Glyco_trans_2-like"/>
</dbReference>
<dbReference type="InterPro" id="IPR035992">
    <property type="entry name" value="Ricin_B-like_lectins"/>
</dbReference>
<keyword evidence="6 16" id="KW-0808">Transferase</keyword>
<sequence length="613" mass="71477">MFDRFRFSTMLAGPVRRFKRLLPVLFFFLTFVIFFVWKLIQFTKQNEVHPKHLFRKKSAEDFNDNYRIKVIIGHYVGNSIDKVPNATKEMINQNNFNPIPSAGKNGRPVVVDSKDFLKMRQMYQINRFNLLASDKIPLNRSLPDFRRKKCSGLFSDYRTYPNTSIIIVFHNEAWSTLFRTVWSVINRSPHELVEEIILVDDASERDFLKKPLEDYIKALPIKTRLLRSFQRIGLIKARLKGALAAKGEVLTFLDAHCECTIGWLESLLSVIKEDKKTVVCPVIDIINDDTFAYVKSFELHWGAFNWNLQFRWYTLGGKEMKLRKKDATLPFNTPAMAGGLFAIDKQFFFDIGAYDEGMNIWGGENLEMSFRIWQCGGQVQIAPCSRVGHIFRKSSPYSFPGGIDKTLYSNLARVALVWMDDWANFYFKYNQEASRMKNNQNVTARMDLRKRMQCKSFEWYLDNIWPQHFFPKDDRFFGRIRNLAEDKCLIKPDKKGLSNQPMGIAKIEKCFGDDFIVEMFVMTLEGFIMTDDSVCLDAPEKIGTGPQKVRITACSGFSRQKWEYDHENKELRHMSNHKCLDISKSKEFSEGLVITDCNGSKSQKWTLEEVKWK</sequence>
<dbReference type="GO" id="GO:0030246">
    <property type="term" value="F:carbohydrate binding"/>
    <property type="evidence" value="ECO:0007669"/>
    <property type="project" value="UniProtKB-KW"/>
</dbReference>
<accession>A0A653CWH3</accession>
<organism evidence="18 19">
    <name type="scientific">Callosobruchus maculatus</name>
    <name type="common">Southern cowpea weevil</name>
    <name type="synonym">Pulse bruchid</name>
    <dbReference type="NCBI Taxonomy" id="64391"/>
    <lineage>
        <taxon>Eukaryota</taxon>
        <taxon>Metazoa</taxon>
        <taxon>Ecdysozoa</taxon>
        <taxon>Arthropoda</taxon>
        <taxon>Hexapoda</taxon>
        <taxon>Insecta</taxon>
        <taxon>Pterygota</taxon>
        <taxon>Neoptera</taxon>
        <taxon>Endopterygota</taxon>
        <taxon>Coleoptera</taxon>
        <taxon>Polyphaga</taxon>
        <taxon>Cucujiformia</taxon>
        <taxon>Chrysomeloidea</taxon>
        <taxon>Chrysomelidae</taxon>
        <taxon>Bruchinae</taxon>
        <taxon>Bruchini</taxon>
        <taxon>Callosobruchus</taxon>
    </lineage>
</organism>
<dbReference type="Pfam" id="PF00652">
    <property type="entry name" value="Ricin_B_lectin"/>
    <property type="match status" value="1"/>
</dbReference>
<reference evidence="18 19" key="1">
    <citation type="submission" date="2019-01" db="EMBL/GenBank/DDBJ databases">
        <authorList>
            <person name="Sayadi A."/>
        </authorList>
    </citation>
    <scope>NUCLEOTIDE SEQUENCE [LARGE SCALE GENOMIC DNA]</scope>
</reference>
<proteinExistence type="inferred from homology"/>
<dbReference type="InterPro" id="IPR045885">
    <property type="entry name" value="GalNAc-T"/>
</dbReference>
<name>A0A653CWH3_CALMS</name>
<dbReference type="SUPFAM" id="SSF53448">
    <property type="entry name" value="Nucleotide-diphospho-sugar transferases"/>
    <property type="match status" value="1"/>
</dbReference>
<evidence type="ECO:0000256" key="16">
    <source>
        <dbReference type="RuleBase" id="RU361242"/>
    </source>
</evidence>
<evidence type="ECO:0000256" key="6">
    <source>
        <dbReference type="ARBA" id="ARBA00022679"/>
    </source>
</evidence>
<dbReference type="InterPro" id="IPR000772">
    <property type="entry name" value="Ricin_B_lectin"/>
</dbReference>
<keyword evidence="13 16" id="KW-0472">Membrane</keyword>
<keyword evidence="9 16" id="KW-0430">Lectin</keyword>
<dbReference type="EC" id="2.4.1.-" evidence="16"/>
<evidence type="ECO:0000313" key="18">
    <source>
        <dbReference type="EMBL" id="VEN52264.1"/>
    </source>
</evidence>
<keyword evidence="5 16" id="KW-0328">Glycosyltransferase</keyword>
<feature type="domain" description="Ricin B lectin" evidence="17">
    <location>
        <begin position="474"/>
        <end position="608"/>
    </location>
</feature>
<keyword evidence="19" id="KW-1185">Reference proteome</keyword>
<evidence type="ECO:0000256" key="10">
    <source>
        <dbReference type="ARBA" id="ARBA00022968"/>
    </source>
</evidence>
<dbReference type="GO" id="GO:0000139">
    <property type="term" value="C:Golgi membrane"/>
    <property type="evidence" value="ECO:0007669"/>
    <property type="project" value="UniProtKB-SubCell"/>
</dbReference>
<dbReference type="FunFam" id="3.90.550.10:FF:000021">
    <property type="entry name" value="Polypeptide N-acetylgalactosaminyltransferase"/>
    <property type="match status" value="1"/>
</dbReference>
<comment type="similarity">
    <text evidence="4 16">Belongs to the glycosyltransferase 2 family. GalNAc-T subfamily.</text>
</comment>
<evidence type="ECO:0000256" key="4">
    <source>
        <dbReference type="ARBA" id="ARBA00005680"/>
    </source>
</evidence>
<evidence type="ECO:0000256" key="15">
    <source>
        <dbReference type="ARBA" id="ARBA00023211"/>
    </source>
</evidence>
<dbReference type="GO" id="GO:0004653">
    <property type="term" value="F:polypeptide N-acetylgalactosaminyltransferase activity"/>
    <property type="evidence" value="ECO:0007669"/>
    <property type="project" value="UniProtKB-ARBA"/>
</dbReference>
<evidence type="ECO:0000313" key="19">
    <source>
        <dbReference type="Proteomes" id="UP000410492"/>
    </source>
</evidence>
<comment type="pathway">
    <text evidence="3 16">Protein modification; protein glycosylation.</text>
</comment>
<keyword evidence="7 16" id="KW-0812">Transmembrane</keyword>
<dbReference type="SMART" id="SM00458">
    <property type="entry name" value="RICIN"/>
    <property type="match status" value="1"/>
</dbReference>
<dbReference type="PANTHER" id="PTHR11675:SF118">
    <property type="entry name" value="POLYPEPTIDE N-ACETYLGALACTOSAMINYLTRANSFERASE 3"/>
    <property type="match status" value="1"/>
</dbReference>
<comment type="subcellular location">
    <subcellularLocation>
        <location evidence="2 16">Golgi apparatus membrane</location>
        <topology evidence="2 16">Single-pass type II membrane protein</topology>
    </subcellularLocation>
</comment>
<evidence type="ECO:0000256" key="14">
    <source>
        <dbReference type="ARBA" id="ARBA00023157"/>
    </source>
</evidence>
<keyword evidence="14 16" id="KW-1015">Disulfide bond</keyword>
<dbReference type="Proteomes" id="UP000410492">
    <property type="component" value="Unassembled WGS sequence"/>
</dbReference>
<comment type="cofactor">
    <cofactor evidence="1 16">
        <name>Mn(2+)</name>
        <dbReference type="ChEBI" id="CHEBI:29035"/>
    </cofactor>
</comment>
<evidence type="ECO:0000256" key="13">
    <source>
        <dbReference type="ARBA" id="ARBA00023136"/>
    </source>
</evidence>
<keyword evidence="11 16" id="KW-1133">Transmembrane helix</keyword>
<dbReference type="PROSITE" id="PS50231">
    <property type="entry name" value="RICIN_B_LECTIN"/>
    <property type="match status" value="1"/>
</dbReference>
<dbReference type="Gene3D" id="3.90.550.10">
    <property type="entry name" value="Spore Coat Polysaccharide Biosynthesis Protein SpsA, Chain A"/>
    <property type="match status" value="1"/>
</dbReference>
<dbReference type="PANTHER" id="PTHR11675">
    <property type="entry name" value="N-ACETYLGALACTOSAMINYLTRANSFERASE"/>
    <property type="match status" value="1"/>
</dbReference>
<gene>
    <name evidence="18" type="ORF">CALMAC_LOCUS12458</name>
</gene>
<evidence type="ECO:0000256" key="9">
    <source>
        <dbReference type="ARBA" id="ARBA00022734"/>
    </source>
</evidence>
<evidence type="ECO:0000256" key="12">
    <source>
        <dbReference type="ARBA" id="ARBA00023034"/>
    </source>
</evidence>
<dbReference type="Gene3D" id="2.80.10.50">
    <property type="match status" value="1"/>
</dbReference>
<evidence type="ECO:0000256" key="1">
    <source>
        <dbReference type="ARBA" id="ARBA00001936"/>
    </source>
</evidence>
<dbReference type="GO" id="GO:0046872">
    <property type="term" value="F:metal ion binding"/>
    <property type="evidence" value="ECO:0007669"/>
    <property type="project" value="UniProtKB-KW"/>
</dbReference>
<evidence type="ECO:0000259" key="17">
    <source>
        <dbReference type="SMART" id="SM00458"/>
    </source>
</evidence>
<dbReference type="InterPro" id="IPR029044">
    <property type="entry name" value="Nucleotide-diphossugar_trans"/>
</dbReference>
<evidence type="ECO:0000256" key="11">
    <source>
        <dbReference type="ARBA" id="ARBA00022989"/>
    </source>
</evidence>
<dbReference type="AlphaFoldDB" id="A0A653CWH3"/>
<evidence type="ECO:0000256" key="3">
    <source>
        <dbReference type="ARBA" id="ARBA00004922"/>
    </source>
</evidence>
<feature type="transmembrane region" description="Helical" evidence="16">
    <location>
        <begin position="21"/>
        <end position="40"/>
    </location>
</feature>
<keyword evidence="12 16" id="KW-0333">Golgi apparatus</keyword>
<evidence type="ECO:0000256" key="7">
    <source>
        <dbReference type="ARBA" id="ARBA00022692"/>
    </source>
</evidence>
<evidence type="ECO:0000256" key="2">
    <source>
        <dbReference type="ARBA" id="ARBA00004323"/>
    </source>
</evidence>
<protein>
    <recommendedName>
        <fullName evidence="16">Polypeptide N-acetylgalactosaminyltransferase</fullName>
        <ecNumber evidence="16">2.4.1.-</ecNumber>
    </recommendedName>
    <alternativeName>
        <fullName evidence="16">Protein-UDP acetylgalactosaminyltransferase</fullName>
    </alternativeName>
</protein>
<dbReference type="GO" id="GO:0006493">
    <property type="term" value="P:protein O-linked glycosylation"/>
    <property type="evidence" value="ECO:0007669"/>
    <property type="project" value="UniProtKB-ARBA"/>
</dbReference>
<keyword evidence="10" id="KW-0735">Signal-anchor</keyword>
<keyword evidence="8" id="KW-0479">Metal-binding</keyword>
<dbReference type="Pfam" id="PF00535">
    <property type="entry name" value="Glycos_transf_2"/>
    <property type="match status" value="1"/>
</dbReference>
<dbReference type="SUPFAM" id="SSF50370">
    <property type="entry name" value="Ricin B-like lectins"/>
    <property type="match status" value="1"/>
</dbReference>
<dbReference type="UniPathway" id="UPA00378"/>
<evidence type="ECO:0000256" key="5">
    <source>
        <dbReference type="ARBA" id="ARBA00022676"/>
    </source>
</evidence>